<dbReference type="InterPro" id="IPR036291">
    <property type="entry name" value="NAD(P)-bd_dom_sf"/>
</dbReference>
<evidence type="ECO:0000256" key="2">
    <source>
        <dbReference type="ARBA" id="ARBA00004447"/>
    </source>
</evidence>
<comment type="catalytic activity">
    <reaction evidence="17">
        <text>UDP-alpha-D-glucuronate + H(+) = UDP-alpha-D-xylose + CO2</text>
        <dbReference type="Rhea" id="RHEA:23916"/>
        <dbReference type="ChEBI" id="CHEBI:15378"/>
        <dbReference type="ChEBI" id="CHEBI:16526"/>
        <dbReference type="ChEBI" id="CHEBI:57632"/>
        <dbReference type="ChEBI" id="CHEBI:58052"/>
        <dbReference type="EC" id="4.1.1.35"/>
    </reaction>
    <physiologicalReaction direction="left-to-right" evidence="17">
        <dbReference type="Rhea" id="RHEA:23917"/>
    </physiologicalReaction>
</comment>
<dbReference type="CDD" id="cd05230">
    <property type="entry name" value="UGD_SDR_e"/>
    <property type="match status" value="1"/>
</dbReference>
<evidence type="ECO:0000259" key="19">
    <source>
        <dbReference type="Pfam" id="PF16363"/>
    </source>
</evidence>
<keyword evidence="22" id="KW-1185">Reference proteome</keyword>
<evidence type="ECO:0000256" key="3">
    <source>
        <dbReference type="ARBA" id="ARBA00005100"/>
    </source>
</evidence>
<evidence type="ECO:0000256" key="18">
    <source>
        <dbReference type="SAM" id="Coils"/>
    </source>
</evidence>
<dbReference type="GO" id="GO:0032580">
    <property type="term" value="C:Golgi cisterna membrane"/>
    <property type="evidence" value="ECO:0007669"/>
    <property type="project" value="UniProtKB-SubCell"/>
</dbReference>
<dbReference type="KEGG" id="ccat:101454267"/>
<dbReference type="GO" id="GO:0048040">
    <property type="term" value="F:UDP-glucuronate decarboxylase activity"/>
    <property type="evidence" value="ECO:0007669"/>
    <property type="project" value="UniProtKB-EC"/>
</dbReference>
<evidence type="ECO:0000256" key="13">
    <source>
        <dbReference type="ARBA" id="ARBA00023136"/>
    </source>
</evidence>
<dbReference type="Gene3D" id="3.90.25.10">
    <property type="entry name" value="UDP-galactose 4-epimerase, domain 1"/>
    <property type="match status" value="1"/>
</dbReference>
<keyword evidence="11" id="KW-0520">NAD</keyword>
<evidence type="ECO:0000256" key="9">
    <source>
        <dbReference type="ARBA" id="ARBA00022968"/>
    </source>
</evidence>
<dbReference type="AlphaFoldDB" id="W8BUR8"/>
<evidence type="ECO:0000256" key="16">
    <source>
        <dbReference type="ARBA" id="ARBA00031585"/>
    </source>
</evidence>
<reference evidence="20" key="3">
    <citation type="submission" date="2020-11" db="EMBL/GenBank/DDBJ databases">
        <authorList>
            <person name="Whitehead M."/>
        </authorList>
    </citation>
    <scope>NUCLEOTIDE SEQUENCE</scope>
    <source>
        <strain evidence="20">EGII</strain>
    </source>
</reference>
<evidence type="ECO:0000256" key="12">
    <source>
        <dbReference type="ARBA" id="ARBA00023034"/>
    </source>
</evidence>
<dbReference type="CTD" id="38911"/>
<reference evidence="21" key="1">
    <citation type="submission" date="2013-07" db="EMBL/GenBank/DDBJ databases">
        <authorList>
            <person name="Geib S."/>
        </authorList>
    </citation>
    <scope>NUCLEOTIDE SEQUENCE</scope>
</reference>
<keyword evidence="14" id="KW-0325">Glycoprotein</keyword>
<sequence length="454" mass="52028">MPMVPIAKKRIKVTASVLIVLILLLALYRSFLKDPTDVNRSEANLNKDHWAFVHPKIMDDGEKEGIHQKQQKLVNQIEQAKAQIAILEDRVRALEASTPRKYPQVKYLNYKNRKRILITGGAGFVGSHLVDTLMVQGHEVIVVDNFFTGRKRNVEHWLGHENFELIHHDIVNPLFIEVDEIYHLASPASPPHYMYNPVKTIKTNTMGTINMLGLAKRVMAKVLIASTSEVYGDPTVHPQPETYWGHVNPIGPRACYDEGKRVSETLSYAYAKQENVKVRVARIFNTYGPRMHMNDGRVVSNFILQALRNETITVYGNGKQTRSFQYVSDLVDGLISLMASNYSQPVNLGNPVEHTIEEFAWIIKKLVGGKSEVKQTDAVEDDPQRRKPDITRAKSVLNWEPKVPLDMGLYRTISYFRRELERSDQFQKDSRKYFDSPAVEYIQQSRQNFVPDKI</sequence>
<feature type="domain" description="NAD(P)-binding" evidence="19">
    <location>
        <begin position="117"/>
        <end position="410"/>
    </location>
</feature>
<evidence type="ECO:0000256" key="17">
    <source>
        <dbReference type="ARBA" id="ARBA00049410"/>
    </source>
</evidence>
<dbReference type="SUPFAM" id="SSF51735">
    <property type="entry name" value="NAD(P)-binding Rossmann-fold domains"/>
    <property type="match status" value="1"/>
</dbReference>
<keyword evidence="10" id="KW-1133">Transmembrane helix</keyword>
<evidence type="ECO:0000256" key="15">
    <source>
        <dbReference type="ARBA" id="ARBA00023239"/>
    </source>
</evidence>
<reference evidence="21" key="2">
    <citation type="journal article" date="2014" name="BMC Genomics">
        <title>A genomic perspective to assessing quality of mass-reared SIT flies used in Mediterranean fruit fly (Ceratitis capitata) eradication in California.</title>
        <authorList>
            <person name="Calla B."/>
            <person name="Hall B."/>
            <person name="Hou S."/>
            <person name="Geib S.M."/>
        </authorList>
    </citation>
    <scope>NUCLEOTIDE SEQUENCE</scope>
</reference>
<keyword evidence="9" id="KW-0735">Signal-anchor</keyword>
<dbReference type="GeneID" id="101454267"/>
<dbReference type="EMBL" id="CAJHJT010000034">
    <property type="protein sequence ID" value="CAD7004643.1"/>
    <property type="molecule type" value="Genomic_DNA"/>
</dbReference>
<dbReference type="GO" id="GO:0033320">
    <property type="term" value="P:UDP-D-xylose biosynthetic process"/>
    <property type="evidence" value="ECO:0007669"/>
    <property type="project" value="UniProtKB-UniPathway"/>
</dbReference>
<name>W8BUR8_CERCA</name>
<keyword evidence="8" id="KW-0210">Decarboxylase</keyword>
<dbReference type="PANTHER" id="PTHR43078:SF6">
    <property type="entry name" value="UDP-GLUCURONIC ACID DECARBOXYLASE 1"/>
    <property type="match status" value="1"/>
</dbReference>
<evidence type="ECO:0000313" key="21">
    <source>
        <dbReference type="EMBL" id="JAC05101.1"/>
    </source>
</evidence>
<evidence type="ECO:0000256" key="1">
    <source>
        <dbReference type="ARBA" id="ARBA00001911"/>
    </source>
</evidence>
<dbReference type="PANTHER" id="PTHR43078">
    <property type="entry name" value="UDP-GLUCURONIC ACID DECARBOXYLASE-RELATED"/>
    <property type="match status" value="1"/>
</dbReference>
<dbReference type="InterPro" id="IPR016040">
    <property type="entry name" value="NAD(P)-bd_dom"/>
</dbReference>
<dbReference type="Pfam" id="PF16363">
    <property type="entry name" value="GDP_Man_Dehyd"/>
    <property type="match status" value="1"/>
</dbReference>
<dbReference type="Proteomes" id="UP000606786">
    <property type="component" value="Unassembled WGS sequence"/>
</dbReference>
<evidence type="ECO:0000256" key="14">
    <source>
        <dbReference type="ARBA" id="ARBA00023180"/>
    </source>
</evidence>
<dbReference type="EC" id="4.1.1.35" evidence="5"/>
<dbReference type="FunFam" id="3.40.50.720:FF:000065">
    <property type="entry name" value="UDP-glucuronic acid decarboxylase 1"/>
    <property type="match status" value="1"/>
</dbReference>
<evidence type="ECO:0000256" key="6">
    <source>
        <dbReference type="ARBA" id="ARBA00018816"/>
    </source>
</evidence>
<accession>W8BUR8</accession>
<evidence type="ECO:0000256" key="7">
    <source>
        <dbReference type="ARBA" id="ARBA00022692"/>
    </source>
</evidence>
<evidence type="ECO:0000256" key="10">
    <source>
        <dbReference type="ARBA" id="ARBA00022989"/>
    </source>
</evidence>
<keyword evidence="13" id="KW-0472">Membrane</keyword>
<evidence type="ECO:0000313" key="20">
    <source>
        <dbReference type="EMBL" id="CAD7004643.1"/>
    </source>
</evidence>
<feature type="coiled-coil region" evidence="18">
    <location>
        <begin position="63"/>
        <end position="97"/>
    </location>
</feature>
<evidence type="ECO:0000313" key="22">
    <source>
        <dbReference type="Proteomes" id="UP000606786"/>
    </source>
</evidence>
<dbReference type="GO" id="GO:0070403">
    <property type="term" value="F:NAD+ binding"/>
    <property type="evidence" value="ECO:0007669"/>
    <property type="project" value="InterPro"/>
</dbReference>
<comment type="similarity">
    <text evidence="4">Belongs to the NAD(P)-dependent epimerase/dehydratase family. UDP-glucuronic acid decarboxylase subfamily.</text>
</comment>
<dbReference type="GO" id="GO:0042732">
    <property type="term" value="P:D-xylose metabolic process"/>
    <property type="evidence" value="ECO:0007669"/>
    <property type="project" value="InterPro"/>
</dbReference>
<proteinExistence type="evidence at transcript level"/>
<keyword evidence="15" id="KW-0456">Lyase</keyword>
<dbReference type="Gene3D" id="3.40.50.720">
    <property type="entry name" value="NAD(P)-binding Rossmann-like Domain"/>
    <property type="match status" value="1"/>
</dbReference>
<keyword evidence="7" id="KW-0812">Transmembrane</keyword>
<keyword evidence="18" id="KW-0175">Coiled coil</keyword>
<evidence type="ECO:0000256" key="8">
    <source>
        <dbReference type="ARBA" id="ARBA00022793"/>
    </source>
</evidence>
<dbReference type="InterPro" id="IPR044516">
    <property type="entry name" value="UXS-like"/>
</dbReference>
<gene>
    <name evidence="21" type="primary">UXS1</name>
    <name evidence="20" type="ORF">CCAP1982_LOCUS13038</name>
</gene>
<dbReference type="OrthoDB" id="331544at2759"/>
<comment type="subcellular location">
    <subcellularLocation>
        <location evidence="2">Golgi apparatus</location>
        <location evidence="2">Golgi stack membrane</location>
        <topology evidence="2">Single-pass type II membrane protein</topology>
    </subcellularLocation>
</comment>
<evidence type="ECO:0000256" key="4">
    <source>
        <dbReference type="ARBA" id="ARBA00007505"/>
    </source>
</evidence>
<dbReference type="EMBL" id="GAMC01001455">
    <property type="protein sequence ID" value="JAC05101.1"/>
    <property type="molecule type" value="mRNA"/>
</dbReference>
<dbReference type="UniPathway" id="UPA00796">
    <property type="reaction ID" value="UER00771"/>
</dbReference>
<keyword evidence="12" id="KW-0333">Golgi apparatus</keyword>
<protein>
    <recommendedName>
        <fullName evidence="6">UDP-glucuronic acid decarboxylase 1</fullName>
        <ecNumber evidence="5">4.1.1.35</ecNumber>
    </recommendedName>
    <alternativeName>
        <fullName evidence="16">UDP-glucuronate decarboxylase 1</fullName>
    </alternativeName>
</protein>
<comment type="cofactor">
    <cofactor evidence="1">
        <name>NAD(+)</name>
        <dbReference type="ChEBI" id="CHEBI:57540"/>
    </cofactor>
</comment>
<comment type="pathway">
    <text evidence="3">Nucleotide-sugar biosynthesis; UDP-alpha-D-xylose biosynthesis; UDP-alpha-D-xylose from UDP-alpha-D-glucuronate: step 1/1.</text>
</comment>
<organism evidence="21">
    <name type="scientific">Ceratitis capitata</name>
    <name type="common">Mediterranean fruit fly</name>
    <name type="synonym">Tephritis capitata</name>
    <dbReference type="NCBI Taxonomy" id="7213"/>
    <lineage>
        <taxon>Eukaryota</taxon>
        <taxon>Metazoa</taxon>
        <taxon>Ecdysozoa</taxon>
        <taxon>Arthropoda</taxon>
        <taxon>Hexapoda</taxon>
        <taxon>Insecta</taxon>
        <taxon>Pterygota</taxon>
        <taxon>Neoptera</taxon>
        <taxon>Endopterygota</taxon>
        <taxon>Diptera</taxon>
        <taxon>Brachycera</taxon>
        <taxon>Muscomorpha</taxon>
        <taxon>Tephritoidea</taxon>
        <taxon>Tephritidae</taxon>
        <taxon>Ceratitis</taxon>
        <taxon>Ceratitis</taxon>
    </lineage>
</organism>
<evidence type="ECO:0000256" key="5">
    <source>
        <dbReference type="ARBA" id="ARBA00012290"/>
    </source>
</evidence>
<evidence type="ECO:0000256" key="11">
    <source>
        <dbReference type="ARBA" id="ARBA00023027"/>
    </source>
</evidence>